<accession>A0A1E4TJH4</accession>
<evidence type="ECO:0000313" key="2">
    <source>
        <dbReference type="Proteomes" id="UP000095023"/>
    </source>
</evidence>
<reference evidence="2" key="1">
    <citation type="submission" date="2016-02" db="EMBL/GenBank/DDBJ databases">
        <title>Comparative genomics of biotechnologically important yeasts.</title>
        <authorList>
            <consortium name="DOE Joint Genome Institute"/>
            <person name="Riley R."/>
            <person name="Haridas S."/>
            <person name="Wolfe K.H."/>
            <person name="Lopes M.R."/>
            <person name="Hittinger C.T."/>
            <person name="Goker M."/>
            <person name="Salamov A."/>
            <person name="Wisecaver J."/>
            <person name="Long T.M."/>
            <person name="Aerts A.L."/>
            <person name="Barry K."/>
            <person name="Choi C."/>
            <person name="Clum A."/>
            <person name="Coughlan A.Y."/>
            <person name="Deshpande S."/>
            <person name="Douglass A.P."/>
            <person name="Hanson S.J."/>
            <person name="Klenk H.-P."/>
            <person name="Labutti K."/>
            <person name="Lapidus A."/>
            <person name="Lindquist E."/>
            <person name="Lipzen A."/>
            <person name="Meier-Kolthoff J.P."/>
            <person name="Ohm R.A."/>
            <person name="Otillar R.P."/>
            <person name="Pangilinan J."/>
            <person name="Peng Y."/>
            <person name="Rokas A."/>
            <person name="Rosa C.A."/>
            <person name="Scheuner C."/>
            <person name="Sibirny A.A."/>
            <person name="Slot J.C."/>
            <person name="Stielow J.B."/>
            <person name="Sun H."/>
            <person name="Kurtzman C.P."/>
            <person name="Blackwell M."/>
            <person name="Jeffries T.W."/>
            <person name="Grigoriev I.V."/>
        </authorList>
    </citation>
    <scope>NUCLEOTIDE SEQUENCE [LARGE SCALE GENOMIC DNA]</scope>
    <source>
        <strain evidence="2">NRRL Y-17796</strain>
    </source>
</reference>
<gene>
    <name evidence="1" type="ORF">CANCADRAFT_30192</name>
</gene>
<organism evidence="1 2">
    <name type="scientific">Tortispora caseinolytica NRRL Y-17796</name>
    <dbReference type="NCBI Taxonomy" id="767744"/>
    <lineage>
        <taxon>Eukaryota</taxon>
        <taxon>Fungi</taxon>
        <taxon>Dikarya</taxon>
        <taxon>Ascomycota</taxon>
        <taxon>Saccharomycotina</taxon>
        <taxon>Trigonopsidomycetes</taxon>
        <taxon>Trigonopsidales</taxon>
        <taxon>Trigonopsidaceae</taxon>
        <taxon>Tortispora</taxon>
    </lineage>
</organism>
<sequence>MYTAAKYMCYGSKNAYMSKFYVKETNVTRPTRPRGTTDDILQSLTLPHILVDVEPNSNLPDSDLLAAINYYATFSAPHLHSKLDSTVLLLLGIIIEELAADYLGHTGNHFSSNID</sequence>
<dbReference type="AlphaFoldDB" id="A0A1E4TJH4"/>
<evidence type="ECO:0000313" key="1">
    <source>
        <dbReference type="EMBL" id="ODV91893.1"/>
    </source>
</evidence>
<keyword evidence="2" id="KW-1185">Reference proteome</keyword>
<dbReference type="EMBL" id="KV453841">
    <property type="protein sequence ID" value="ODV91893.1"/>
    <property type="molecule type" value="Genomic_DNA"/>
</dbReference>
<protein>
    <submittedName>
        <fullName evidence="1">Uncharacterized protein</fullName>
    </submittedName>
</protein>
<proteinExistence type="predicted"/>
<name>A0A1E4TJH4_9ASCO</name>
<dbReference type="Proteomes" id="UP000095023">
    <property type="component" value="Unassembled WGS sequence"/>
</dbReference>